<comment type="caution">
    <text evidence="1">The sequence shown here is derived from an EMBL/GenBank/DDBJ whole genome shotgun (WGS) entry which is preliminary data.</text>
</comment>
<keyword evidence="2" id="KW-1185">Reference proteome</keyword>
<evidence type="ECO:0000313" key="2">
    <source>
        <dbReference type="Proteomes" id="UP000238479"/>
    </source>
</evidence>
<name>A0A2P6PLW5_ROSCH</name>
<accession>A0A2P6PLW5</accession>
<protein>
    <submittedName>
        <fullName evidence="1">Uncharacterized protein</fullName>
    </submittedName>
</protein>
<organism evidence="1 2">
    <name type="scientific">Rosa chinensis</name>
    <name type="common">China rose</name>
    <dbReference type="NCBI Taxonomy" id="74649"/>
    <lineage>
        <taxon>Eukaryota</taxon>
        <taxon>Viridiplantae</taxon>
        <taxon>Streptophyta</taxon>
        <taxon>Embryophyta</taxon>
        <taxon>Tracheophyta</taxon>
        <taxon>Spermatophyta</taxon>
        <taxon>Magnoliopsida</taxon>
        <taxon>eudicotyledons</taxon>
        <taxon>Gunneridae</taxon>
        <taxon>Pentapetalae</taxon>
        <taxon>rosids</taxon>
        <taxon>fabids</taxon>
        <taxon>Rosales</taxon>
        <taxon>Rosaceae</taxon>
        <taxon>Rosoideae</taxon>
        <taxon>Rosoideae incertae sedis</taxon>
        <taxon>Rosa</taxon>
    </lineage>
</organism>
<dbReference type="AlphaFoldDB" id="A0A2P6PLW5"/>
<dbReference type="Gramene" id="PRQ22923">
    <property type="protein sequence ID" value="PRQ22923"/>
    <property type="gene ID" value="RchiOBHm_Chr6g0255581"/>
</dbReference>
<sequence length="44" mass="4754">MKNPNLLGLFSLIELATNVLSHNSLGLGIAVHAMLQVFSLIILH</sequence>
<evidence type="ECO:0000313" key="1">
    <source>
        <dbReference type="EMBL" id="PRQ22923.1"/>
    </source>
</evidence>
<reference evidence="1 2" key="1">
    <citation type="journal article" date="2018" name="Nat. Genet.">
        <title>The Rosa genome provides new insights in the design of modern roses.</title>
        <authorList>
            <person name="Bendahmane M."/>
        </authorList>
    </citation>
    <scope>NUCLEOTIDE SEQUENCE [LARGE SCALE GENOMIC DNA]</scope>
    <source>
        <strain evidence="2">cv. Old Blush</strain>
    </source>
</reference>
<proteinExistence type="predicted"/>
<gene>
    <name evidence="1" type="ORF">RchiOBHm_Chr6g0255581</name>
</gene>
<dbReference type="Proteomes" id="UP000238479">
    <property type="component" value="Chromosome 6"/>
</dbReference>
<dbReference type="EMBL" id="PDCK01000044">
    <property type="protein sequence ID" value="PRQ22923.1"/>
    <property type="molecule type" value="Genomic_DNA"/>
</dbReference>